<evidence type="ECO:0000313" key="2">
    <source>
        <dbReference type="EMBL" id="SCM75836.1"/>
    </source>
</evidence>
<gene>
    <name evidence="2" type="ORF">KL86PLE_30283</name>
</gene>
<accession>A0A212LE38</accession>
<evidence type="ECO:0000256" key="1">
    <source>
        <dbReference type="SAM" id="MobiDB-lite"/>
    </source>
</evidence>
<proteinExistence type="predicted"/>
<name>A0A212LE38_9HYPH</name>
<sequence length="158" mass="17186">MAISSRRPAPTRVAPFSYFWTCWKVTPSAVPSFSWEMPRIMRRMRMRAPTCTSAGFGTFFLTALGSIHGLPVSVSGPEADSDSHVYHCHVGLAMARLVVNVLLLGTAARANASKCGLVARLPHPSGNRRNSGAARRRHPKKKCAQDGRIPSHVESFGS</sequence>
<feature type="region of interest" description="Disordered" evidence="1">
    <location>
        <begin position="121"/>
        <end position="158"/>
    </location>
</feature>
<protein>
    <submittedName>
        <fullName evidence="2">Uncharacterized protein</fullName>
    </submittedName>
</protein>
<dbReference type="EMBL" id="FMJD01000007">
    <property type="protein sequence ID" value="SCM75836.1"/>
    <property type="molecule type" value="Genomic_DNA"/>
</dbReference>
<dbReference type="AlphaFoldDB" id="A0A212LE38"/>
<organism evidence="2">
    <name type="scientific">uncultured Pleomorphomonas sp</name>
    <dbReference type="NCBI Taxonomy" id="442121"/>
    <lineage>
        <taxon>Bacteria</taxon>
        <taxon>Pseudomonadati</taxon>
        <taxon>Pseudomonadota</taxon>
        <taxon>Alphaproteobacteria</taxon>
        <taxon>Hyphomicrobiales</taxon>
        <taxon>Pleomorphomonadaceae</taxon>
        <taxon>Pleomorphomonas</taxon>
        <taxon>environmental samples</taxon>
    </lineage>
</organism>
<reference evidence="2" key="1">
    <citation type="submission" date="2016-08" db="EMBL/GenBank/DDBJ databases">
        <authorList>
            <person name="Seilhamer J.J."/>
        </authorList>
    </citation>
    <scope>NUCLEOTIDE SEQUENCE</scope>
    <source>
        <strain evidence="2">86</strain>
    </source>
</reference>